<sequence length="200" mass="23117">MFRVGITGGIGSGKTTVCKIFEILGIPVFYADDVAKLIMITNSNLIEAIKENFGKDSYSPKGEINRKYIANQVFNDPKKLEKLNNLVHPQVFKEMDLWSSNQKSPYVLKEAALLFESKSYLQNNANVLITSPFDLRFLRLIKRDNTTKEKIQERMDTQLSETEKQKLANYTVNNNELDFLIPQILNLHQIFLQKSKQYNY</sequence>
<dbReference type="PROSITE" id="PS51219">
    <property type="entry name" value="DPCK"/>
    <property type="match status" value="1"/>
</dbReference>
<comment type="similarity">
    <text evidence="1 5">Belongs to the CoaE family.</text>
</comment>
<organism evidence="7 8">
    <name type="scientific">Pedobacter psychrophilus</name>
    <dbReference type="NCBI Taxonomy" id="1826909"/>
    <lineage>
        <taxon>Bacteria</taxon>
        <taxon>Pseudomonadati</taxon>
        <taxon>Bacteroidota</taxon>
        <taxon>Sphingobacteriia</taxon>
        <taxon>Sphingobacteriales</taxon>
        <taxon>Sphingobacteriaceae</taxon>
        <taxon>Pedobacter</taxon>
    </lineage>
</organism>
<dbReference type="InterPro" id="IPR001977">
    <property type="entry name" value="Depp_CoAkinase"/>
</dbReference>
<evidence type="ECO:0000256" key="3">
    <source>
        <dbReference type="ARBA" id="ARBA00022840"/>
    </source>
</evidence>
<dbReference type="GO" id="GO:0005737">
    <property type="term" value="C:cytoplasm"/>
    <property type="evidence" value="ECO:0007669"/>
    <property type="project" value="UniProtKB-SubCell"/>
</dbReference>
<dbReference type="AlphaFoldDB" id="A0A179DNV3"/>
<evidence type="ECO:0000313" key="8">
    <source>
        <dbReference type="Proteomes" id="UP000078459"/>
    </source>
</evidence>
<protein>
    <recommendedName>
        <fullName evidence="5 6">Dephospho-CoA kinase</fullName>
        <ecNumber evidence="5 6">2.7.1.24</ecNumber>
    </recommendedName>
    <alternativeName>
        <fullName evidence="5">Dephosphocoenzyme A kinase</fullName>
    </alternativeName>
</protein>
<keyword evidence="8" id="KW-1185">Reference proteome</keyword>
<dbReference type="Proteomes" id="UP000078459">
    <property type="component" value="Unassembled WGS sequence"/>
</dbReference>
<evidence type="ECO:0000256" key="4">
    <source>
        <dbReference type="ARBA" id="ARBA00022993"/>
    </source>
</evidence>
<dbReference type="EMBL" id="LWHJ01000011">
    <property type="protein sequence ID" value="OAQ42203.1"/>
    <property type="molecule type" value="Genomic_DNA"/>
</dbReference>
<comment type="catalytic activity">
    <reaction evidence="5">
        <text>3'-dephospho-CoA + ATP = ADP + CoA + H(+)</text>
        <dbReference type="Rhea" id="RHEA:18245"/>
        <dbReference type="ChEBI" id="CHEBI:15378"/>
        <dbReference type="ChEBI" id="CHEBI:30616"/>
        <dbReference type="ChEBI" id="CHEBI:57287"/>
        <dbReference type="ChEBI" id="CHEBI:57328"/>
        <dbReference type="ChEBI" id="CHEBI:456216"/>
        <dbReference type="EC" id="2.7.1.24"/>
    </reaction>
</comment>
<evidence type="ECO:0000256" key="2">
    <source>
        <dbReference type="ARBA" id="ARBA00022741"/>
    </source>
</evidence>
<dbReference type="SUPFAM" id="SSF52540">
    <property type="entry name" value="P-loop containing nucleoside triphosphate hydrolases"/>
    <property type="match status" value="1"/>
</dbReference>
<keyword evidence="4 5" id="KW-0173">Coenzyme A biosynthesis</keyword>
<dbReference type="Gene3D" id="3.40.50.300">
    <property type="entry name" value="P-loop containing nucleotide triphosphate hydrolases"/>
    <property type="match status" value="1"/>
</dbReference>
<evidence type="ECO:0000256" key="5">
    <source>
        <dbReference type="HAMAP-Rule" id="MF_00376"/>
    </source>
</evidence>
<keyword evidence="3 5" id="KW-0067">ATP-binding</keyword>
<comment type="function">
    <text evidence="5">Catalyzes the phosphorylation of the 3'-hydroxyl group of dephosphocoenzyme A to form coenzyme A.</text>
</comment>
<dbReference type="InterPro" id="IPR027417">
    <property type="entry name" value="P-loop_NTPase"/>
</dbReference>
<name>A0A179DNV3_9SPHI</name>
<keyword evidence="5" id="KW-0963">Cytoplasm</keyword>
<dbReference type="Pfam" id="PF01121">
    <property type="entry name" value="CoaE"/>
    <property type="match status" value="1"/>
</dbReference>
<dbReference type="RefSeq" id="WP_068821233.1">
    <property type="nucleotide sequence ID" value="NZ_LWHJ01000011.1"/>
</dbReference>
<reference evidence="7 8" key="1">
    <citation type="submission" date="2016-04" db="EMBL/GenBank/DDBJ databases">
        <authorList>
            <person name="Evans L.H."/>
            <person name="Alamgir A."/>
            <person name="Owens N."/>
            <person name="Weber N.D."/>
            <person name="Virtaneva K."/>
            <person name="Barbian K."/>
            <person name="Babar A."/>
            <person name="Rosenke K."/>
        </authorList>
    </citation>
    <scope>NUCLEOTIDE SEQUENCE [LARGE SCALE GENOMIC DNA]</scope>
    <source>
        <strain evidence="7 8">CCM 8644</strain>
    </source>
</reference>
<dbReference type="PANTHER" id="PTHR10695">
    <property type="entry name" value="DEPHOSPHO-COA KINASE-RELATED"/>
    <property type="match status" value="1"/>
</dbReference>
<dbReference type="GO" id="GO:0005524">
    <property type="term" value="F:ATP binding"/>
    <property type="evidence" value="ECO:0007669"/>
    <property type="project" value="UniProtKB-UniRule"/>
</dbReference>
<accession>A0A179DNV3</accession>
<evidence type="ECO:0000256" key="1">
    <source>
        <dbReference type="ARBA" id="ARBA00009018"/>
    </source>
</evidence>
<dbReference type="PANTHER" id="PTHR10695:SF46">
    <property type="entry name" value="BIFUNCTIONAL COENZYME A SYNTHASE-RELATED"/>
    <property type="match status" value="1"/>
</dbReference>
<dbReference type="EC" id="2.7.1.24" evidence="5 6"/>
<dbReference type="OrthoDB" id="9812943at2"/>
<dbReference type="HAMAP" id="MF_00376">
    <property type="entry name" value="Dephospho_CoA_kinase"/>
    <property type="match status" value="1"/>
</dbReference>
<keyword evidence="5" id="KW-0808">Transferase</keyword>
<evidence type="ECO:0000256" key="6">
    <source>
        <dbReference type="NCBIfam" id="TIGR00152"/>
    </source>
</evidence>
<dbReference type="GO" id="GO:0004140">
    <property type="term" value="F:dephospho-CoA kinase activity"/>
    <property type="evidence" value="ECO:0007669"/>
    <property type="project" value="UniProtKB-UniRule"/>
</dbReference>
<proteinExistence type="inferred from homology"/>
<comment type="pathway">
    <text evidence="5">Cofactor biosynthesis; coenzyme A biosynthesis; CoA from (R)-pantothenate: step 5/5.</text>
</comment>
<dbReference type="GO" id="GO:0015937">
    <property type="term" value="P:coenzyme A biosynthetic process"/>
    <property type="evidence" value="ECO:0007669"/>
    <property type="project" value="UniProtKB-UniRule"/>
</dbReference>
<feature type="binding site" evidence="5">
    <location>
        <begin position="11"/>
        <end position="16"/>
    </location>
    <ligand>
        <name>ATP</name>
        <dbReference type="ChEBI" id="CHEBI:30616"/>
    </ligand>
</feature>
<comment type="subcellular location">
    <subcellularLocation>
        <location evidence="5">Cytoplasm</location>
    </subcellularLocation>
</comment>
<dbReference type="STRING" id="1826909.A5893_03555"/>
<gene>
    <name evidence="5" type="primary">coaE</name>
    <name evidence="7" type="ORF">A5893_03555</name>
</gene>
<comment type="caution">
    <text evidence="7">The sequence shown here is derived from an EMBL/GenBank/DDBJ whole genome shotgun (WGS) entry which is preliminary data.</text>
</comment>
<dbReference type="UniPathway" id="UPA00241">
    <property type="reaction ID" value="UER00356"/>
</dbReference>
<keyword evidence="2 5" id="KW-0547">Nucleotide-binding</keyword>
<dbReference type="NCBIfam" id="TIGR00152">
    <property type="entry name" value="dephospho-CoA kinase"/>
    <property type="match status" value="1"/>
</dbReference>
<evidence type="ECO:0000313" key="7">
    <source>
        <dbReference type="EMBL" id="OAQ42203.1"/>
    </source>
</evidence>
<keyword evidence="5 7" id="KW-0418">Kinase</keyword>
<reference evidence="7 8" key="2">
    <citation type="submission" date="2016-06" db="EMBL/GenBank/DDBJ databases">
        <title>Pedobacter psychrophilus sp. nov., isolated from Antarctic fragmentary rock.</title>
        <authorList>
            <person name="Svec P."/>
        </authorList>
    </citation>
    <scope>NUCLEOTIDE SEQUENCE [LARGE SCALE GENOMIC DNA]</scope>
    <source>
        <strain evidence="7 8">CCM 8644</strain>
    </source>
</reference>
<dbReference type="CDD" id="cd02022">
    <property type="entry name" value="DPCK"/>
    <property type="match status" value="1"/>
</dbReference>